<evidence type="ECO:0000313" key="3">
    <source>
        <dbReference type="Proteomes" id="UP001165492"/>
    </source>
</evidence>
<keyword evidence="3" id="KW-1185">Reference proteome</keyword>
<dbReference type="EMBL" id="JAJHJB010000024">
    <property type="protein sequence ID" value="MCC5466916.1"/>
    <property type="molecule type" value="Genomic_DNA"/>
</dbReference>
<dbReference type="RefSeq" id="WP_229535999.1">
    <property type="nucleotide sequence ID" value="NZ_JAJHJB010000024.1"/>
</dbReference>
<proteinExistence type="predicted"/>
<accession>A0ABS8HWG1</accession>
<evidence type="ECO:0000313" key="2">
    <source>
        <dbReference type="EMBL" id="MCC5466916.1"/>
    </source>
</evidence>
<comment type="caution">
    <text evidence="2">The sequence shown here is derived from an EMBL/GenBank/DDBJ whole genome shotgun (WGS) entry which is preliminary data.</text>
</comment>
<feature type="region of interest" description="Disordered" evidence="1">
    <location>
        <begin position="14"/>
        <end position="35"/>
    </location>
</feature>
<evidence type="ECO:0000256" key="1">
    <source>
        <dbReference type="SAM" id="MobiDB-lite"/>
    </source>
</evidence>
<name>A0ABS8HWG1_9FIRM</name>
<gene>
    <name evidence="2" type="ORF">LMF89_16335</name>
</gene>
<sequence>MSLGISGISFSLQSKSSVDQNDKNDVKSNQGKRQYVTEQEGNYECTYVVIGENFKVLIGRVPKNKDEDKDASKTEGVDNKNVQALMNNDQTLMSHQLTATATLPNKNLQERIQAVENYGTNSYYDIAKMDAKG</sequence>
<feature type="compositionally biased region" description="Basic and acidic residues" evidence="1">
    <location>
        <begin position="63"/>
        <end position="78"/>
    </location>
</feature>
<organism evidence="2 3">
    <name type="scientific">Pelosinus baikalensis</name>
    <dbReference type="NCBI Taxonomy" id="2892015"/>
    <lineage>
        <taxon>Bacteria</taxon>
        <taxon>Bacillati</taxon>
        <taxon>Bacillota</taxon>
        <taxon>Negativicutes</taxon>
        <taxon>Selenomonadales</taxon>
        <taxon>Sporomusaceae</taxon>
        <taxon>Pelosinus</taxon>
    </lineage>
</organism>
<dbReference type="Proteomes" id="UP001165492">
    <property type="component" value="Unassembled WGS sequence"/>
</dbReference>
<protein>
    <submittedName>
        <fullName evidence="2">Uncharacterized protein</fullName>
    </submittedName>
</protein>
<reference evidence="2" key="1">
    <citation type="submission" date="2021-11" db="EMBL/GenBank/DDBJ databases">
        <title>Description of a new species Pelosinus isolated from the bottom sediments of Lake Baikal.</title>
        <authorList>
            <person name="Zakharyuk A."/>
        </authorList>
    </citation>
    <scope>NUCLEOTIDE SEQUENCE</scope>
    <source>
        <strain evidence="2">Bkl1</strain>
    </source>
</reference>
<feature type="region of interest" description="Disordered" evidence="1">
    <location>
        <begin position="61"/>
        <end position="80"/>
    </location>
</feature>